<feature type="compositionally biased region" description="Low complexity" evidence="1">
    <location>
        <begin position="155"/>
        <end position="170"/>
    </location>
</feature>
<evidence type="ECO:0000313" key="2">
    <source>
        <dbReference type="EMBL" id="ORX38973.1"/>
    </source>
</evidence>
<accession>A0A1Y1ULP1</accession>
<comment type="caution">
    <text evidence="2">The sequence shown here is derived from an EMBL/GenBank/DDBJ whole genome shotgun (WGS) entry which is preliminary data.</text>
</comment>
<feature type="compositionally biased region" description="Basic and acidic residues" evidence="1">
    <location>
        <begin position="143"/>
        <end position="152"/>
    </location>
</feature>
<gene>
    <name evidence="2" type="ORF">BD324DRAFT_679490</name>
</gene>
<proteinExistence type="predicted"/>
<sequence>MPYVPPKGHGIIPRKKVTGRIPRTRHFPKPKGVHDDQSTPRGEHHNDAQDPSSSSSLADRLAATRLSPSWNSMDDANMDQEDKESYPRTSMDSNTNAPIRPTRTTASSASIPSLADNLTATTSSTSLHSPETQSVHLTSEEQPTGKRMDEAGNHATSASISSVSSPVNTTPSEITMVTSTTSLSEMVDENAQSLQRYKAGLYTYTRTLYLQAQQTIQRKAAIESLPQFGLNKTAVDRKSAKRAMAKRLSSFS</sequence>
<protein>
    <submittedName>
        <fullName evidence="2">Uncharacterized protein</fullName>
    </submittedName>
</protein>
<evidence type="ECO:0000256" key="1">
    <source>
        <dbReference type="SAM" id="MobiDB-lite"/>
    </source>
</evidence>
<feature type="compositionally biased region" description="Low complexity" evidence="1">
    <location>
        <begin position="113"/>
        <end position="127"/>
    </location>
</feature>
<dbReference type="EMBL" id="NBSH01000003">
    <property type="protein sequence ID" value="ORX38973.1"/>
    <property type="molecule type" value="Genomic_DNA"/>
</dbReference>
<feature type="compositionally biased region" description="Low complexity" evidence="1">
    <location>
        <begin position="52"/>
        <end position="67"/>
    </location>
</feature>
<name>A0A1Y1ULP1_9TREE</name>
<feature type="compositionally biased region" description="Polar residues" evidence="1">
    <location>
        <begin position="87"/>
        <end position="111"/>
    </location>
</feature>
<feature type="compositionally biased region" description="Polar residues" evidence="1">
    <location>
        <begin position="128"/>
        <end position="142"/>
    </location>
</feature>
<dbReference type="InParanoid" id="A0A1Y1ULP1"/>
<evidence type="ECO:0000313" key="3">
    <source>
        <dbReference type="Proteomes" id="UP000193218"/>
    </source>
</evidence>
<feature type="compositionally biased region" description="Basic and acidic residues" evidence="1">
    <location>
        <begin position="32"/>
        <end position="48"/>
    </location>
</feature>
<reference evidence="2 3" key="1">
    <citation type="submission" date="2017-03" db="EMBL/GenBank/DDBJ databases">
        <title>Widespread Adenine N6-methylation of Active Genes in Fungi.</title>
        <authorList>
            <consortium name="DOE Joint Genome Institute"/>
            <person name="Mondo S.J."/>
            <person name="Dannebaum R.O."/>
            <person name="Kuo R.C."/>
            <person name="Louie K.B."/>
            <person name="Bewick A.J."/>
            <person name="Labutti K."/>
            <person name="Haridas S."/>
            <person name="Kuo A."/>
            <person name="Salamov A."/>
            <person name="Ahrendt S.R."/>
            <person name="Lau R."/>
            <person name="Bowen B.P."/>
            <person name="Lipzen A."/>
            <person name="Sullivan W."/>
            <person name="Andreopoulos W.B."/>
            <person name="Clum A."/>
            <person name="Lindquist E."/>
            <person name="Daum C."/>
            <person name="Northen T.R."/>
            <person name="Ramamoorthy G."/>
            <person name="Schmitz R.J."/>
            <person name="Gryganskyi A."/>
            <person name="Culley D."/>
            <person name="Magnuson J."/>
            <person name="James T.Y."/>
            <person name="O'Malley M.A."/>
            <person name="Stajich J.E."/>
            <person name="Spatafora J.W."/>
            <person name="Visel A."/>
            <person name="Grigoriev I.V."/>
        </authorList>
    </citation>
    <scope>NUCLEOTIDE SEQUENCE [LARGE SCALE GENOMIC DNA]</scope>
    <source>
        <strain evidence="2 3">NRRL Y-17943</strain>
    </source>
</reference>
<dbReference type="Proteomes" id="UP000193218">
    <property type="component" value="Unassembled WGS sequence"/>
</dbReference>
<feature type="compositionally biased region" description="Basic residues" evidence="1">
    <location>
        <begin position="12"/>
        <end position="31"/>
    </location>
</feature>
<feature type="region of interest" description="Disordered" evidence="1">
    <location>
        <begin position="1"/>
        <end position="170"/>
    </location>
</feature>
<dbReference type="RefSeq" id="XP_021872836.1">
    <property type="nucleotide sequence ID" value="XM_022019042.1"/>
</dbReference>
<dbReference type="GeneID" id="33560851"/>
<dbReference type="AlphaFoldDB" id="A0A1Y1ULP1"/>
<organism evidence="2 3">
    <name type="scientific">Kockovaella imperatae</name>
    <dbReference type="NCBI Taxonomy" id="4999"/>
    <lineage>
        <taxon>Eukaryota</taxon>
        <taxon>Fungi</taxon>
        <taxon>Dikarya</taxon>
        <taxon>Basidiomycota</taxon>
        <taxon>Agaricomycotina</taxon>
        <taxon>Tremellomycetes</taxon>
        <taxon>Tremellales</taxon>
        <taxon>Cuniculitremaceae</taxon>
        <taxon>Kockovaella</taxon>
    </lineage>
</organism>
<keyword evidence="3" id="KW-1185">Reference proteome</keyword>